<dbReference type="EMBL" id="LBUT01000001">
    <property type="protein sequence ID" value="KKQ71686.1"/>
    <property type="molecule type" value="Genomic_DNA"/>
</dbReference>
<dbReference type="InterPro" id="IPR050275">
    <property type="entry name" value="PGM_Phosphatase"/>
</dbReference>
<proteinExistence type="predicted"/>
<dbReference type="CDD" id="cd07067">
    <property type="entry name" value="HP_PGM_like"/>
    <property type="match status" value="1"/>
</dbReference>
<dbReference type="SUPFAM" id="SSF53254">
    <property type="entry name" value="Phosphoglycerate mutase-like"/>
    <property type="match status" value="1"/>
</dbReference>
<evidence type="ECO:0000313" key="1">
    <source>
        <dbReference type="EMBL" id="KKQ71686.1"/>
    </source>
</evidence>
<dbReference type="Gene3D" id="3.40.50.1240">
    <property type="entry name" value="Phosphoglycerate mutase-like"/>
    <property type="match status" value="1"/>
</dbReference>
<dbReference type="PANTHER" id="PTHR48100">
    <property type="entry name" value="BROAD-SPECIFICITY PHOSPHATASE YOR283W-RELATED"/>
    <property type="match status" value="1"/>
</dbReference>
<dbReference type="InterPro" id="IPR013078">
    <property type="entry name" value="His_Pase_superF_clade-1"/>
</dbReference>
<comment type="caution">
    <text evidence="1">The sequence shown here is derived from an EMBL/GenBank/DDBJ whole genome shotgun (WGS) entry which is preliminary data.</text>
</comment>
<accession>A0A0G0N3L2</accession>
<dbReference type="AlphaFoldDB" id="A0A0G0N3L2"/>
<reference evidence="1 2" key="1">
    <citation type="journal article" date="2015" name="Nature">
        <title>rRNA introns, odd ribosomes, and small enigmatic genomes across a large radiation of phyla.</title>
        <authorList>
            <person name="Brown C.T."/>
            <person name="Hug L.A."/>
            <person name="Thomas B.C."/>
            <person name="Sharon I."/>
            <person name="Castelle C.J."/>
            <person name="Singh A."/>
            <person name="Wilkins M.J."/>
            <person name="Williams K.H."/>
            <person name="Banfield J.F."/>
        </authorList>
    </citation>
    <scope>NUCLEOTIDE SEQUENCE [LARGE SCALE GENOMIC DNA]</scope>
</reference>
<sequence>MKVYFVRHGSTDSLEKKISQPNDEPLNQKGLNQAKGLAERFAKTQLDLIVSSSHLRAVQTAKAINEEIQISELFVEVRKPSEVIGRSKEDGEIKVILQRISEMYTKNPNWHYSDEENFEDLKKRGMQALEFLKSQNKENILVVSHGHFVALLLGLMLFGKEFPVEAALLFRNFFRFGNTGVSICKYEDNKWKLQCWNDTSHLLE</sequence>
<dbReference type="SMART" id="SM00855">
    <property type="entry name" value="PGAM"/>
    <property type="match status" value="1"/>
</dbReference>
<dbReference type="Pfam" id="PF00300">
    <property type="entry name" value="His_Phos_1"/>
    <property type="match status" value="1"/>
</dbReference>
<dbReference type="GO" id="GO:0016791">
    <property type="term" value="F:phosphatase activity"/>
    <property type="evidence" value="ECO:0007669"/>
    <property type="project" value="TreeGrafter"/>
</dbReference>
<dbReference type="Proteomes" id="UP000034406">
    <property type="component" value="Unassembled WGS sequence"/>
</dbReference>
<evidence type="ECO:0000313" key="2">
    <source>
        <dbReference type="Proteomes" id="UP000034406"/>
    </source>
</evidence>
<dbReference type="PANTHER" id="PTHR48100:SF1">
    <property type="entry name" value="HISTIDINE PHOSPHATASE FAMILY PROTEIN-RELATED"/>
    <property type="match status" value="1"/>
</dbReference>
<protein>
    <submittedName>
        <fullName evidence="1">Phosphoglycerate mutase</fullName>
    </submittedName>
</protein>
<dbReference type="InterPro" id="IPR029033">
    <property type="entry name" value="His_PPase_superfam"/>
</dbReference>
<organism evidence="1 2">
    <name type="scientific">Candidatus Shapirobacteria bacterium GW2011_GWE2_38_30</name>
    <dbReference type="NCBI Taxonomy" id="1618490"/>
    <lineage>
        <taxon>Bacteria</taxon>
        <taxon>Candidatus Shapironibacteriota</taxon>
    </lineage>
</organism>
<dbReference type="STRING" id="1618490.US90_C0001G0016"/>
<name>A0A0G0N3L2_9BACT</name>
<dbReference type="GO" id="GO:0005737">
    <property type="term" value="C:cytoplasm"/>
    <property type="evidence" value="ECO:0007669"/>
    <property type="project" value="TreeGrafter"/>
</dbReference>
<gene>
    <name evidence="1" type="ORF">US90_C0001G0016</name>
</gene>